<sequence>ETGTCSTPVTTIISLCWLFLPSLCILGKQGLLFFFFSRYSFTLVAQARAQRHNLSSLQPPPSRFKQFSCLSLLSSWDYRHAAPCPAIFVFLVETGFLHVGQIGLELPTLGDPPALASQSAGIISMSHHAWPRIPRIAFLSFFFFFFFLRCCLALFLRLECSGVISAHCHLPVLGSSDSPAAASQVAGTIGTHHHAQLIFVFLIETGFHHIGQDGLDLLTS</sequence>
<evidence type="ECO:0000313" key="2">
    <source>
        <dbReference type="Ensembl" id="ENSMMUP00000071293.1"/>
    </source>
</evidence>
<dbReference type="PANTHER" id="PTHR12138">
    <property type="entry name" value="PRIMATE-EXPANDED PROTEIN FAMILY"/>
    <property type="match status" value="1"/>
</dbReference>
<evidence type="ECO:0000313" key="3">
    <source>
        <dbReference type="Proteomes" id="UP000006718"/>
    </source>
</evidence>
<dbReference type="Bgee" id="ENSMMUG00000055489">
    <property type="expression patterns" value="Expressed in skeletal muscle tissue and 18 other cell types or tissues"/>
</dbReference>
<reference evidence="2" key="4">
    <citation type="submission" date="2025-09" db="UniProtKB">
        <authorList>
            <consortium name="Ensembl"/>
        </authorList>
    </citation>
    <scope>IDENTIFICATION</scope>
    <source>
        <strain evidence="2">17573</strain>
    </source>
</reference>
<dbReference type="GeneTree" id="ENSGT00940000165497"/>
<keyword evidence="1" id="KW-0472">Membrane</keyword>
<keyword evidence="1" id="KW-0812">Transmembrane</keyword>
<reference evidence="2" key="3">
    <citation type="submission" date="2025-08" db="UniProtKB">
        <authorList>
            <consortium name="Ensembl"/>
        </authorList>
    </citation>
    <scope>IDENTIFICATION</scope>
    <source>
        <strain evidence="2">17573</strain>
    </source>
</reference>
<dbReference type="InParanoid" id="A0A5F8A2Y7"/>
<organism evidence="2 3">
    <name type="scientific">Macaca mulatta</name>
    <name type="common">Rhesus macaque</name>
    <dbReference type="NCBI Taxonomy" id="9544"/>
    <lineage>
        <taxon>Eukaryota</taxon>
        <taxon>Metazoa</taxon>
        <taxon>Chordata</taxon>
        <taxon>Craniata</taxon>
        <taxon>Vertebrata</taxon>
        <taxon>Euteleostomi</taxon>
        <taxon>Mammalia</taxon>
        <taxon>Eutheria</taxon>
        <taxon>Euarchontoglires</taxon>
        <taxon>Primates</taxon>
        <taxon>Haplorrhini</taxon>
        <taxon>Catarrhini</taxon>
        <taxon>Cercopithecidae</taxon>
        <taxon>Cercopithecinae</taxon>
        <taxon>Macaca</taxon>
    </lineage>
</organism>
<proteinExistence type="predicted"/>
<dbReference type="AlphaFoldDB" id="A0A5F8A2Y7"/>
<evidence type="ECO:0000256" key="1">
    <source>
        <dbReference type="SAM" id="Phobius"/>
    </source>
</evidence>
<feature type="transmembrane region" description="Helical" evidence="1">
    <location>
        <begin position="12"/>
        <end position="36"/>
    </location>
</feature>
<keyword evidence="3" id="KW-1185">Reference proteome</keyword>
<feature type="transmembrane region" description="Helical" evidence="1">
    <location>
        <begin position="136"/>
        <end position="156"/>
    </location>
</feature>
<reference evidence="2" key="2">
    <citation type="submission" date="2019-01" db="EMBL/GenBank/DDBJ databases">
        <authorList>
            <person name="Graves T."/>
            <person name="Eichler E.E."/>
            <person name="Wilson R.K."/>
        </authorList>
    </citation>
    <scope>NUCLEOTIDE SEQUENCE [LARGE SCALE GENOMIC DNA]</scope>
    <source>
        <strain evidence="2">17573</strain>
    </source>
</reference>
<reference evidence="3" key="1">
    <citation type="journal article" date="2007" name="Science">
        <title>Evolutionary and biomedical insights from the rhesus macaque genome.</title>
        <authorList>
            <person name="Gibbs R.A."/>
            <person name="Rogers J."/>
            <person name="Katze M.G."/>
            <person name="Bumgarner R."/>
            <person name="Weinstock G.M."/>
            <person name="Mardis E.R."/>
            <person name="Remington K.A."/>
            <person name="Strausberg R.L."/>
            <person name="Venter J.C."/>
            <person name="Wilson R.K."/>
            <person name="Batzer M.A."/>
            <person name="Bustamante C.D."/>
            <person name="Eichler E.E."/>
            <person name="Hahn M.W."/>
            <person name="Hardison R.C."/>
            <person name="Makova K.D."/>
            <person name="Miller W."/>
            <person name="Milosavljevic A."/>
            <person name="Palermo R.E."/>
            <person name="Siepel A."/>
            <person name="Sikela J.M."/>
            <person name="Attaway T."/>
            <person name="Bell S."/>
            <person name="Bernard K.E."/>
            <person name="Buhay C.J."/>
            <person name="Chandrabose M.N."/>
            <person name="Dao M."/>
            <person name="Davis C."/>
            <person name="Delehaunty K.D."/>
            <person name="Ding Y."/>
            <person name="Dinh H.H."/>
            <person name="Dugan-Rocha S."/>
            <person name="Fulton L.A."/>
            <person name="Gabisi R.A."/>
            <person name="Garner T.T."/>
            <person name="Godfrey J."/>
            <person name="Hawes A.C."/>
            <person name="Hernandez J."/>
            <person name="Hines S."/>
            <person name="Holder M."/>
            <person name="Hume J."/>
            <person name="Jhangiani S.N."/>
            <person name="Joshi V."/>
            <person name="Khan Z.M."/>
            <person name="Kirkness E.F."/>
            <person name="Cree A."/>
            <person name="Fowler R.G."/>
            <person name="Lee S."/>
            <person name="Lewis L.R."/>
            <person name="Li Z."/>
            <person name="Liu Y.-S."/>
            <person name="Moore S.M."/>
            <person name="Muzny D."/>
            <person name="Nazareth L.V."/>
            <person name="Ngo D.N."/>
            <person name="Okwuonu G.O."/>
            <person name="Pai G."/>
            <person name="Parker D."/>
            <person name="Paul H.A."/>
            <person name="Pfannkoch C."/>
            <person name="Pohl C.S."/>
            <person name="Rogers Y.-H.C."/>
            <person name="Ruiz S.J."/>
            <person name="Sabo A."/>
            <person name="Santibanez J."/>
            <person name="Schneider B.W."/>
            <person name="Smith S.M."/>
            <person name="Sodergren E."/>
            <person name="Svatek A.F."/>
            <person name="Utterback T.R."/>
            <person name="Vattathil S."/>
            <person name="Warren W."/>
            <person name="White C.S."/>
            <person name="Chinwalla A.T."/>
            <person name="Feng Y."/>
            <person name="Halpern A.L."/>
            <person name="Hillier L.W."/>
            <person name="Huang X."/>
            <person name="Minx P."/>
            <person name="Nelson J.O."/>
            <person name="Pepin K.H."/>
            <person name="Qin X."/>
            <person name="Sutton G.G."/>
            <person name="Venter E."/>
            <person name="Walenz B.P."/>
            <person name="Wallis J.W."/>
            <person name="Worley K.C."/>
            <person name="Yang S.-P."/>
            <person name="Jones S.M."/>
            <person name="Marra M.A."/>
            <person name="Rocchi M."/>
            <person name="Schein J.E."/>
            <person name="Baertsch R."/>
            <person name="Clarke L."/>
            <person name="Csuros M."/>
            <person name="Glasscock J."/>
            <person name="Harris R.A."/>
            <person name="Havlak P."/>
            <person name="Jackson A.R."/>
            <person name="Jiang H."/>
            <person name="Liu Y."/>
            <person name="Messina D.N."/>
            <person name="Shen Y."/>
            <person name="Song H.X.-Z."/>
            <person name="Wylie T."/>
            <person name="Zhang L."/>
            <person name="Birney E."/>
            <person name="Han K."/>
            <person name="Konkel M.K."/>
            <person name="Lee J."/>
            <person name="Smit A.F.A."/>
            <person name="Ullmer B."/>
            <person name="Wang H."/>
            <person name="Xing J."/>
            <person name="Burhans R."/>
            <person name="Cheng Z."/>
            <person name="Karro J.E."/>
            <person name="Ma J."/>
            <person name="Raney B."/>
            <person name="She X."/>
            <person name="Cox M.J."/>
            <person name="Demuth J.P."/>
            <person name="Dumas L.J."/>
            <person name="Han S.-G."/>
            <person name="Hopkins J."/>
            <person name="Karimpour-Fard A."/>
            <person name="Kim Y.H."/>
            <person name="Pollack J.R."/>
            <person name="Vinar T."/>
            <person name="Addo-Quaye C."/>
            <person name="Degenhardt J."/>
            <person name="Denby A."/>
            <person name="Hubisz M.J."/>
            <person name="Indap A."/>
            <person name="Kosiol C."/>
            <person name="Lahn B.T."/>
            <person name="Lawson H.A."/>
            <person name="Marklein A."/>
            <person name="Nielsen R."/>
            <person name="Vallender E.J."/>
            <person name="Clark A.G."/>
            <person name="Ferguson B."/>
            <person name="Hernandez R.D."/>
            <person name="Hirani K."/>
            <person name="Kehrer-Sawatzki H."/>
            <person name="Kolb J."/>
            <person name="Patil S."/>
            <person name="Pu L.-L."/>
            <person name="Ren Y."/>
            <person name="Smith D.G."/>
            <person name="Wheeler D.A."/>
            <person name="Schenck I."/>
            <person name="Ball E.V."/>
            <person name="Chen R."/>
            <person name="Cooper D.N."/>
            <person name="Giardine B."/>
            <person name="Hsu F."/>
            <person name="Kent W.J."/>
            <person name="Lesk A."/>
            <person name="Nelson D.L."/>
            <person name="O'brien W.E."/>
            <person name="Pruefer K."/>
            <person name="Stenson P.D."/>
            <person name="Wallace J.C."/>
            <person name="Ke H."/>
            <person name="Liu X.-M."/>
            <person name="Wang P."/>
            <person name="Xiang A.P."/>
            <person name="Yang F."/>
            <person name="Barber G.P."/>
            <person name="Haussler D."/>
            <person name="Karolchik D."/>
            <person name="Kern A.D."/>
            <person name="Kuhn R.M."/>
            <person name="Smith K.E."/>
            <person name="Zwieg A.S."/>
        </authorList>
    </citation>
    <scope>NUCLEOTIDE SEQUENCE [LARGE SCALE GENOMIC DNA]</scope>
    <source>
        <strain evidence="3">17573</strain>
    </source>
</reference>
<dbReference type="PRINTS" id="PR02045">
    <property type="entry name" value="F138DOMAIN"/>
</dbReference>
<dbReference type="Proteomes" id="UP000006718">
    <property type="component" value="Chromosome 1"/>
</dbReference>
<protein>
    <submittedName>
        <fullName evidence="2">Uncharacterized protein</fullName>
    </submittedName>
</protein>
<dbReference type="Ensembl" id="ENSMMUT00000104142.1">
    <property type="protein sequence ID" value="ENSMMUP00000071293.1"/>
    <property type="gene ID" value="ENSMMUG00000055489.1"/>
</dbReference>
<dbReference type="PANTHER" id="PTHR12138:SF162">
    <property type="entry name" value="CHROMOSOME UNDETERMINED SCAFFOLD_275, WHOLE GENOME SHOTGUN SEQUENCE"/>
    <property type="match status" value="1"/>
</dbReference>
<accession>A0A5F8A2Y7</accession>
<name>A0A5F8A2Y7_MACMU</name>
<dbReference type="VEuPathDB" id="HostDB:ENSMMUG00000055489"/>
<keyword evidence="1" id="KW-1133">Transmembrane helix</keyword>